<keyword evidence="4" id="KW-1185">Reference proteome</keyword>
<feature type="compositionally biased region" description="Basic and acidic residues" evidence="1">
    <location>
        <begin position="228"/>
        <end position="240"/>
    </location>
</feature>
<dbReference type="AlphaFoldDB" id="A0A1T4L9Y9"/>
<sequence>MNTDRMDTSAVYALFEELKQSLTEIASFLKGRSEQQTIDLSRIEELFERMNTLSKQEVFSPEQIRVLEEILTKSVVAGLETVFEKLDGWNSEKRETLQAIEAKIDEIGKESRTVIRKEHILSLDFKNSKTVITLCSMGLVLLFSLVGNFRQMRQNGQLSDNDLKYRYIKMYGEVNQEKLMNLETLFTYQRDEQQIALIREEVETYERLVKEQAEKTEQARLNTSQANELHKQAESIKQRK</sequence>
<accession>A0A1T4L9Y9</accession>
<evidence type="ECO:0000256" key="1">
    <source>
        <dbReference type="SAM" id="MobiDB-lite"/>
    </source>
</evidence>
<feature type="transmembrane region" description="Helical" evidence="2">
    <location>
        <begin position="131"/>
        <end position="149"/>
    </location>
</feature>
<protein>
    <submittedName>
        <fullName evidence="3">Uncharacterized protein</fullName>
    </submittedName>
</protein>
<reference evidence="4" key="1">
    <citation type="submission" date="2017-02" db="EMBL/GenBank/DDBJ databases">
        <authorList>
            <person name="Varghese N."/>
            <person name="Submissions S."/>
        </authorList>
    </citation>
    <scope>NUCLEOTIDE SEQUENCE [LARGE SCALE GENOMIC DNA]</scope>
    <source>
        <strain evidence="4">ATCC 51356</strain>
    </source>
</reference>
<dbReference type="STRING" id="29524.SAMN02745171_00330"/>
<gene>
    <name evidence="3" type="ORF">SAMN02745171_00330</name>
</gene>
<evidence type="ECO:0000256" key="2">
    <source>
        <dbReference type="SAM" id="Phobius"/>
    </source>
</evidence>
<organism evidence="3 4">
    <name type="scientific">Porphyromonas circumdentaria</name>
    <dbReference type="NCBI Taxonomy" id="29524"/>
    <lineage>
        <taxon>Bacteria</taxon>
        <taxon>Pseudomonadati</taxon>
        <taxon>Bacteroidota</taxon>
        <taxon>Bacteroidia</taxon>
        <taxon>Bacteroidales</taxon>
        <taxon>Porphyromonadaceae</taxon>
        <taxon>Porphyromonas</taxon>
    </lineage>
</organism>
<evidence type="ECO:0000313" key="3">
    <source>
        <dbReference type="EMBL" id="SJZ51388.1"/>
    </source>
</evidence>
<proteinExistence type="predicted"/>
<keyword evidence="2" id="KW-0812">Transmembrane</keyword>
<name>A0A1T4L9Y9_9PORP</name>
<keyword evidence="2" id="KW-1133">Transmembrane helix</keyword>
<feature type="region of interest" description="Disordered" evidence="1">
    <location>
        <begin position="216"/>
        <end position="240"/>
    </location>
</feature>
<keyword evidence="2" id="KW-0472">Membrane</keyword>
<evidence type="ECO:0000313" key="4">
    <source>
        <dbReference type="Proteomes" id="UP000190121"/>
    </source>
</evidence>
<dbReference type="Proteomes" id="UP000190121">
    <property type="component" value="Unassembled WGS sequence"/>
</dbReference>
<dbReference type="EMBL" id="FUXE01000003">
    <property type="protein sequence ID" value="SJZ51388.1"/>
    <property type="molecule type" value="Genomic_DNA"/>
</dbReference>
<dbReference type="RefSeq" id="WP_184227868.1">
    <property type="nucleotide sequence ID" value="NZ_FUXE01000003.1"/>
</dbReference>